<dbReference type="SUPFAM" id="SSF48452">
    <property type="entry name" value="TPR-like"/>
    <property type="match status" value="1"/>
</dbReference>
<dbReference type="InterPro" id="IPR011990">
    <property type="entry name" value="TPR-like_helical_dom_sf"/>
</dbReference>
<dbReference type="OrthoDB" id="9814042at2"/>
<dbReference type="Pfam" id="PF13181">
    <property type="entry name" value="TPR_8"/>
    <property type="match status" value="1"/>
</dbReference>
<sequence>MTPSAGFATSWAVPAAVRLSLAFQAGLLLTALLAGCATSEEAVQKSNGYYQEGIATLTADRQKAFVSFQKSVQLNPRNKDARYALGHIYALQGKLAQAEEQFREAIAIDEAYSEAHTYLGQILASQNRWDEAIKAYRHALANPLYPTPDLARFHLGRALAHQGDLQASMEVLEDAVTVNPPSVPPAMTHLELGRIYYKMGYNARAREALTKVTTMDKGGEYGTQAAELLLRLKQ</sequence>
<dbReference type="PROSITE" id="PS50005">
    <property type="entry name" value="TPR"/>
    <property type="match status" value="2"/>
</dbReference>
<dbReference type="KEGG" id="nmv:NITMOv2_3688"/>
<dbReference type="InterPro" id="IPR019734">
    <property type="entry name" value="TPR_rpt"/>
</dbReference>
<dbReference type="SMART" id="SM00028">
    <property type="entry name" value="TPR"/>
    <property type="match status" value="5"/>
</dbReference>
<evidence type="ECO:0000313" key="4">
    <source>
        <dbReference type="Proteomes" id="UP000069205"/>
    </source>
</evidence>
<evidence type="ECO:0000313" key="3">
    <source>
        <dbReference type="EMBL" id="ALA60080.1"/>
    </source>
</evidence>
<dbReference type="PANTHER" id="PTHR12558:SF13">
    <property type="entry name" value="CELL DIVISION CYCLE PROTEIN 27 HOMOLOG"/>
    <property type="match status" value="1"/>
</dbReference>
<dbReference type="PANTHER" id="PTHR12558">
    <property type="entry name" value="CELL DIVISION CYCLE 16,23,27"/>
    <property type="match status" value="1"/>
</dbReference>
<dbReference type="Pfam" id="PF13432">
    <property type="entry name" value="TPR_16"/>
    <property type="match status" value="1"/>
</dbReference>
<feature type="repeat" description="TPR" evidence="1">
    <location>
        <begin position="79"/>
        <end position="112"/>
    </location>
</feature>
<dbReference type="RefSeq" id="WP_053380988.1">
    <property type="nucleotide sequence ID" value="NZ_CP011801.1"/>
</dbReference>
<dbReference type="Pfam" id="PF13431">
    <property type="entry name" value="TPR_17"/>
    <property type="match status" value="1"/>
</dbReference>
<reference evidence="3 4" key="1">
    <citation type="journal article" date="2015" name="Proc. Natl. Acad. Sci. U.S.A.">
        <title>Expanded metabolic versatility of ubiquitous nitrite-oxidizing bacteria from the genus Nitrospira.</title>
        <authorList>
            <person name="Koch H."/>
            <person name="Lucker S."/>
            <person name="Albertsen M."/>
            <person name="Kitzinger K."/>
            <person name="Herbold C."/>
            <person name="Spieck E."/>
            <person name="Nielsen P.H."/>
            <person name="Wagner M."/>
            <person name="Daims H."/>
        </authorList>
    </citation>
    <scope>NUCLEOTIDE SEQUENCE [LARGE SCALE GENOMIC DNA]</scope>
    <source>
        <strain evidence="3 4">NSP M-1</strain>
    </source>
</reference>
<feature type="signal peptide" evidence="2">
    <location>
        <begin position="1"/>
        <end position="36"/>
    </location>
</feature>
<keyword evidence="4" id="KW-1185">Reference proteome</keyword>
<dbReference type="STRING" id="42253.NITMOv2_3688"/>
<dbReference type="Gene3D" id="1.25.40.10">
    <property type="entry name" value="Tetratricopeptide repeat domain"/>
    <property type="match status" value="1"/>
</dbReference>
<keyword evidence="2" id="KW-0732">Signal</keyword>
<gene>
    <name evidence="3" type="ORF">NITMOv2_3688</name>
</gene>
<name>A0A0K2GGJ3_NITMO</name>
<proteinExistence type="predicted"/>
<protein>
    <submittedName>
        <fullName evidence="3">Putative Type IV pilus biogenesis/stability protein PilW</fullName>
    </submittedName>
</protein>
<keyword evidence="1" id="KW-0802">TPR repeat</keyword>
<dbReference type="PATRIC" id="fig|42253.5.peg.3640"/>
<evidence type="ECO:0000256" key="1">
    <source>
        <dbReference type="PROSITE-ProRule" id="PRU00339"/>
    </source>
</evidence>
<evidence type="ECO:0000256" key="2">
    <source>
        <dbReference type="SAM" id="SignalP"/>
    </source>
</evidence>
<dbReference type="EMBL" id="CP011801">
    <property type="protein sequence ID" value="ALA60080.1"/>
    <property type="molecule type" value="Genomic_DNA"/>
</dbReference>
<dbReference type="AlphaFoldDB" id="A0A0K2GGJ3"/>
<feature type="repeat" description="TPR" evidence="1">
    <location>
        <begin position="149"/>
        <end position="182"/>
    </location>
</feature>
<accession>A0A0K2GGJ3</accession>
<organism evidence="3 4">
    <name type="scientific">Nitrospira moscoviensis</name>
    <dbReference type="NCBI Taxonomy" id="42253"/>
    <lineage>
        <taxon>Bacteria</taxon>
        <taxon>Pseudomonadati</taxon>
        <taxon>Nitrospirota</taxon>
        <taxon>Nitrospiria</taxon>
        <taxon>Nitrospirales</taxon>
        <taxon>Nitrospiraceae</taxon>
        <taxon>Nitrospira</taxon>
    </lineage>
</organism>
<feature type="chain" id="PRO_5005476788" evidence="2">
    <location>
        <begin position="37"/>
        <end position="234"/>
    </location>
</feature>
<dbReference type="Proteomes" id="UP000069205">
    <property type="component" value="Chromosome"/>
</dbReference>